<dbReference type="SUPFAM" id="SSF46785">
    <property type="entry name" value="Winged helix' DNA-binding domain"/>
    <property type="match status" value="1"/>
</dbReference>
<dbReference type="RefSeq" id="WP_154716588.1">
    <property type="nucleotide sequence ID" value="NZ_LT837803.1"/>
</dbReference>
<dbReference type="InterPro" id="IPR039422">
    <property type="entry name" value="MarR/SlyA-like"/>
</dbReference>
<evidence type="ECO:0000313" key="2">
    <source>
        <dbReference type="EMBL" id="SMB26049.1"/>
    </source>
</evidence>
<dbReference type="PANTHER" id="PTHR33164">
    <property type="entry name" value="TRANSCRIPTIONAL REGULATOR, MARR FAMILY"/>
    <property type="match status" value="1"/>
</dbReference>
<dbReference type="Gene3D" id="1.10.10.10">
    <property type="entry name" value="Winged helix-like DNA-binding domain superfamily/Winged helix DNA-binding domain"/>
    <property type="match status" value="1"/>
</dbReference>
<dbReference type="SMART" id="SM00347">
    <property type="entry name" value="HTH_MARR"/>
    <property type="match status" value="1"/>
</dbReference>
<dbReference type="InterPro" id="IPR000835">
    <property type="entry name" value="HTH_MarR-typ"/>
</dbReference>
<dbReference type="GO" id="GO:0003700">
    <property type="term" value="F:DNA-binding transcription factor activity"/>
    <property type="evidence" value="ECO:0007669"/>
    <property type="project" value="InterPro"/>
</dbReference>
<evidence type="ECO:0000259" key="1">
    <source>
        <dbReference type="PROSITE" id="PS50995"/>
    </source>
</evidence>
<organism evidence="2 3">
    <name type="scientific">Sterolibacterium denitrificans</name>
    <dbReference type="NCBI Taxonomy" id="157592"/>
    <lineage>
        <taxon>Bacteria</taxon>
        <taxon>Pseudomonadati</taxon>
        <taxon>Pseudomonadota</taxon>
        <taxon>Betaproteobacteria</taxon>
        <taxon>Nitrosomonadales</taxon>
        <taxon>Sterolibacteriaceae</taxon>
        <taxon>Sterolibacterium</taxon>
    </lineage>
</organism>
<dbReference type="InterPro" id="IPR036388">
    <property type="entry name" value="WH-like_DNA-bd_sf"/>
</dbReference>
<dbReference type="PROSITE" id="PS50995">
    <property type="entry name" value="HTH_MARR_2"/>
    <property type="match status" value="1"/>
</dbReference>
<feature type="domain" description="HTH marR-type" evidence="1">
    <location>
        <begin position="8"/>
        <end position="138"/>
    </location>
</feature>
<protein>
    <submittedName>
        <fullName evidence="2">MarR family transcriptional regulator</fullName>
    </submittedName>
</protein>
<accession>A0A7Z7MV61</accession>
<dbReference type="InterPro" id="IPR036390">
    <property type="entry name" value="WH_DNA-bd_sf"/>
</dbReference>
<name>A0A7Z7MV61_9PROT</name>
<dbReference type="PANTHER" id="PTHR33164:SF43">
    <property type="entry name" value="HTH-TYPE TRANSCRIPTIONAL REPRESSOR YETL"/>
    <property type="match status" value="1"/>
</dbReference>
<keyword evidence="3" id="KW-1185">Reference proteome</keyword>
<dbReference type="EMBL" id="LT837803">
    <property type="protein sequence ID" value="SMB26049.1"/>
    <property type="molecule type" value="Genomic_DNA"/>
</dbReference>
<gene>
    <name evidence="2" type="ORF">SDENCHOL_20041</name>
</gene>
<dbReference type="Pfam" id="PF12802">
    <property type="entry name" value="MarR_2"/>
    <property type="match status" value="1"/>
</dbReference>
<dbReference type="GO" id="GO:0006950">
    <property type="term" value="P:response to stress"/>
    <property type="evidence" value="ECO:0007669"/>
    <property type="project" value="TreeGrafter"/>
</dbReference>
<sequence>MAETSDLTKEDYQRLAHFRYRLRCFLRLSESLCQESGITPLQYQLLLQLKGGLGREWASIGELAEQLQAKHHGVVALVDRCVKAGMVERRAGREDRRQVEVHLLPAGDRLVRRIAMLHQDELKLLREEFAAPGWLPAQ</sequence>
<evidence type="ECO:0000313" key="3">
    <source>
        <dbReference type="Proteomes" id="UP000242886"/>
    </source>
</evidence>
<proteinExistence type="predicted"/>
<dbReference type="AlphaFoldDB" id="A0A7Z7MV61"/>
<dbReference type="Proteomes" id="UP000242886">
    <property type="component" value="Chromosome SDENCHOL"/>
</dbReference>
<reference evidence="2" key="1">
    <citation type="submission" date="2017-03" db="EMBL/GenBank/DDBJ databases">
        <authorList>
            <consortium name="AG Boll"/>
        </authorList>
    </citation>
    <scope>NUCLEOTIDE SEQUENCE [LARGE SCALE GENOMIC DNA]</scope>
    <source>
        <strain evidence="2">Chol</strain>
    </source>
</reference>